<feature type="non-terminal residue" evidence="1">
    <location>
        <position position="881"/>
    </location>
</feature>
<dbReference type="Proteomes" id="UP000014003">
    <property type="component" value="Unassembled WGS sequence"/>
</dbReference>
<organism evidence="1 2">
    <name type="scientific">Bacillus cereus HuA3-9</name>
    <dbReference type="NCBI Taxonomy" id="1053205"/>
    <lineage>
        <taxon>Bacteria</taxon>
        <taxon>Bacillati</taxon>
        <taxon>Bacillota</taxon>
        <taxon>Bacilli</taxon>
        <taxon>Bacillales</taxon>
        <taxon>Bacillaceae</taxon>
        <taxon>Bacillus</taxon>
        <taxon>Bacillus cereus group</taxon>
    </lineage>
</organism>
<evidence type="ECO:0000313" key="1">
    <source>
        <dbReference type="EMBL" id="EOO11484.1"/>
    </source>
</evidence>
<dbReference type="EMBL" id="AHDZ01000070">
    <property type="protein sequence ID" value="EOO11484.1"/>
    <property type="molecule type" value="Genomic_DNA"/>
</dbReference>
<sequence length="881" mass="98718">MAEKNITMKRKTAQGWDVYYPKTKGGNIIQDGNNRLVTDEEKKVWNDTLTKANKYTDERIESMYRIDLTKLDPKKAYPVSFDGYTEVLIRRKAHQDGDKNPNLSLYLHTMPSNWGGDAPFYEVIHRHTYAPEKILVKKIFANMESSLTHVYLAGGYTYDIVNLLKHGKKAVVQEKDFTDPRGNKVVPVENLDSAMAQGHFRETTECNITKDTSPEALLTKKEKDEFDKIKQKHKVTEDNGTAIGLNAKTDLNTVLDTGFYRGNQLVNAPTSDAWHYLMVTKHTESYVMQVASVLDSGFNKDKNTLFIRHMINKVWTTWRAVSLREDWGLWSTNGGQDLLVHDKRALVGFNSNGEDKLHINYGNDFKNGVNVQGRLTIDGNDVIHKGWNVMRDSSTTVTLQQDWNAVTESGLYLVSDGTGAKHASTPPNCYPYGVLEVYRSGSNQALFQRYTSHQNSQVFVRSAWAKASWSAWRRLADEDAVNTRLPLTGGTVTGDITSKGRDYIVQAPSVEGGWARGLRFYNTDGKTDFGGVGLYGSGANSDYLYMSATSSPWSIDKGLFVYKDGTIKAKGNLTFNDKKVATVDDVVTGDAKQVSKTGDTMSGNLNFDKTLNGITWNMNTDYAKVYFKNDSDADTNSYLAFETGDNGNEHFKWLTKNSTTTSEMMTLNQDGLKVKGKAVAINEEVDAKLNKKLNKTSDTTDDLHMINPKVVAGSSDHGYLSFFPRTKEPTKRGAYMGFGGAGSDLMTINNETGGDLNLVGKKVLVNSKEIAMKDEVSSLVAGIGQKHKLTQDDGRPISVSDQSFNSLQAGGYYMGAEMKDAPLPNTSNWWFIEIMRHGDGWVHQRATWFNTTTVETYERQMYNKAWQNWKKTVTPHGWGFW</sequence>
<comment type="caution">
    <text evidence="1">The sequence shown here is derived from an EMBL/GenBank/DDBJ whole genome shotgun (WGS) entry which is preliminary data.</text>
</comment>
<proteinExistence type="predicted"/>
<accession>R8CIL1</accession>
<dbReference type="HOGENOM" id="CLU_326946_0_0_9"/>
<name>R8CIL1_BACCE</name>
<dbReference type="AlphaFoldDB" id="R8CIL1"/>
<protein>
    <submittedName>
        <fullName evidence="1">Uncharacterized protein</fullName>
    </submittedName>
</protein>
<evidence type="ECO:0000313" key="2">
    <source>
        <dbReference type="Proteomes" id="UP000014003"/>
    </source>
</evidence>
<dbReference type="RefSeq" id="WP_016094980.1">
    <property type="nucleotide sequence ID" value="NZ_KB976126.1"/>
</dbReference>
<dbReference type="CDD" id="cd19958">
    <property type="entry name" value="pyocin_knob"/>
    <property type="match status" value="3"/>
</dbReference>
<gene>
    <name evidence="1" type="ORF">IGA_05760</name>
</gene>
<reference evidence="1 2" key="1">
    <citation type="submission" date="2012-12" db="EMBL/GenBank/DDBJ databases">
        <title>The Genome Sequence of Bacillus cereus HuA3-9.</title>
        <authorList>
            <consortium name="The Broad Institute Genome Sequencing Platform"/>
            <consortium name="The Broad Institute Genome Sequencing Center for Infectious Disease"/>
            <person name="Feldgarden M."/>
            <person name="Van der Auwera G.A."/>
            <person name="Mahillon J."/>
            <person name="Duprez V."/>
            <person name="Timmery S."/>
            <person name="Mattelet C."/>
            <person name="Dierick K."/>
            <person name="Sun M."/>
            <person name="Yu Z."/>
            <person name="Zhu L."/>
            <person name="Hu X."/>
            <person name="Shank E.B."/>
            <person name="Swiecicka I."/>
            <person name="Hansen B.M."/>
            <person name="Andrup L."/>
            <person name="Walker B."/>
            <person name="Young S.K."/>
            <person name="Zeng Q."/>
            <person name="Gargeya S."/>
            <person name="Fitzgerald M."/>
            <person name="Haas B."/>
            <person name="Abouelleil A."/>
            <person name="Alvarado L."/>
            <person name="Arachchi H.M."/>
            <person name="Berlin A.M."/>
            <person name="Chapman S.B."/>
            <person name="Dewar J."/>
            <person name="Goldberg J."/>
            <person name="Griggs A."/>
            <person name="Gujja S."/>
            <person name="Hansen M."/>
            <person name="Howarth C."/>
            <person name="Imamovic A."/>
            <person name="Larimer J."/>
            <person name="McCowan C."/>
            <person name="Murphy C."/>
            <person name="Neiman D."/>
            <person name="Pearson M."/>
            <person name="Priest M."/>
            <person name="Roberts A."/>
            <person name="Saif S."/>
            <person name="Shea T."/>
            <person name="Sisk P."/>
            <person name="Sykes S."/>
            <person name="Wortman J."/>
            <person name="Nusbaum C."/>
            <person name="Birren B."/>
        </authorList>
    </citation>
    <scope>NUCLEOTIDE SEQUENCE [LARGE SCALE GENOMIC DNA]</scope>
    <source>
        <strain evidence="1 2">HuA3-9</strain>
    </source>
</reference>